<protein>
    <submittedName>
        <fullName evidence="3">Helix-turn-helix transcriptional regulator</fullName>
    </submittedName>
</protein>
<keyword evidence="4" id="KW-1185">Reference proteome</keyword>
<dbReference type="EMBL" id="JACOPF010000001">
    <property type="protein sequence ID" value="MBC5688069.1"/>
    <property type="molecule type" value="Genomic_DNA"/>
</dbReference>
<dbReference type="Gene3D" id="1.10.260.40">
    <property type="entry name" value="lambda repressor-like DNA-binding domains"/>
    <property type="match status" value="1"/>
</dbReference>
<dbReference type="SUPFAM" id="SSF47413">
    <property type="entry name" value="lambda repressor-like DNA-binding domains"/>
    <property type="match status" value="1"/>
</dbReference>
<dbReference type="PANTHER" id="PTHR46558:SF4">
    <property type="entry name" value="DNA-BIDING PHAGE PROTEIN"/>
    <property type="match status" value="1"/>
</dbReference>
<keyword evidence="1" id="KW-0238">DNA-binding</keyword>
<accession>A0A923LGX0</accession>
<organism evidence="3 4">
    <name type="scientific">Mediterraneibacter hominis</name>
    <dbReference type="NCBI Taxonomy" id="2763054"/>
    <lineage>
        <taxon>Bacteria</taxon>
        <taxon>Bacillati</taxon>
        <taxon>Bacillota</taxon>
        <taxon>Clostridia</taxon>
        <taxon>Lachnospirales</taxon>
        <taxon>Lachnospiraceae</taxon>
        <taxon>Mediterraneibacter</taxon>
    </lineage>
</organism>
<evidence type="ECO:0000259" key="2">
    <source>
        <dbReference type="PROSITE" id="PS50943"/>
    </source>
</evidence>
<gene>
    <name evidence="3" type="ORF">H8S37_03850</name>
</gene>
<dbReference type="CDD" id="cd00093">
    <property type="entry name" value="HTH_XRE"/>
    <property type="match status" value="1"/>
</dbReference>
<evidence type="ECO:0000256" key="1">
    <source>
        <dbReference type="ARBA" id="ARBA00023125"/>
    </source>
</evidence>
<feature type="domain" description="HTH cro/C1-type" evidence="2">
    <location>
        <begin position="10"/>
        <end position="64"/>
    </location>
</feature>
<sequence>MLSNTLGNQLKELRIQHNMNQSDLAEKLSIQRQTISAYERGISIPNIFILIQMADIYNITLDELVGRKQLLK</sequence>
<evidence type="ECO:0000313" key="4">
    <source>
        <dbReference type="Proteomes" id="UP000652477"/>
    </source>
</evidence>
<name>A0A923LGX0_9FIRM</name>
<dbReference type="AlphaFoldDB" id="A0A923LGX0"/>
<dbReference type="PROSITE" id="PS50943">
    <property type="entry name" value="HTH_CROC1"/>
    <property type="match status" value="1"/>
</dbReference>
<dbReference type="InterPro" id="IPR001387">
    <property type="entry name" value="Cro/C1-type_HTH"/>
</dbReference>
<dbReference type="GO" id="GO:0003677">
    <property type="term" value="F:DNA binding"/>
    <property type="evidence" value="ECO:0007669"/>
    <property type="project" value="UniProtKB-KW"/>
</dbReference>
<proteinExistence type="predicted"/>
<dbReference type="Pfam" id="PF01381">
    <property type="entry name" value="HTH_3"/>
    <property type="match status" value="1"/>
</dbReference>
<dbReference type="InterPro" id="IPR010982">
    <property type="entry name" value="Lambda_DNA-bd_dom_sf"/>
</dbReference>
<dbReference type="Proteomes" id="UP000652477">
    <property type="component" value="Unassembled WGS sequence"/>
</dbReference>
<reference evidence="3" key="1">
    <citation type="submission" date="2020-08" db="EMBL/GenBank/DDBJ databases">
        <title>Genome public.</title>
        <authorList>
            <person name="Liu C."/>
            <person name="Sun Q."/>
        </authorList>
    </citation>
    <scope>NUCLEOTIDE SEQUENCE</scope>
    <source>
        <strain evidence="3">NSJ-55</strain>
    </source>
</reference>
<comment type="caution">
    <text evidence="3">The sequence shown here is derived from an EMBL/GenBank/DDBJ whole genome shotgun (WGS) entry which is preliminary data.</text>
</comment>
<dbReference type="PANTHER" id="PTHR46558">
    <property type="entry name" value="TRACRIPTIONAL REGULATORY PROTEIN-RELATED-RELATED"/>
    <property type="match status" value="1"/>
</dbReference>
<dbReference type="SMART" id="SM00530">
    <property type="entry name" value="HTH_XRE"/>
    <property type="match status" value="1"/>
</dbReference>
<evidence type="ECO:0000313" key="3">
    <source>
        <dbReference type="EMBL" id="MBC5688069.1"/>
    </source>
</evidence>